<proteinExistence type="predicted"/>
<organism evidence="9 10">
    <name type="scientific">Striga hermonthica</name>
    <name type="common">Purple witchweed</name>
    <name type="synonym">Buchnera hermonthica</name>
    <dbReference type="NCBI Taxonomy" id="68872"/>
    <lineage>
        <taxon>Eukaryota</taxon>
        <taxon>Viridiplantae</taxon>
        <taxon>Streptophyta</taxon>
        <taxon>Embryophyta</taxon>
        <taxon>Tracheophyta</taxon>
        <taxon>Spermatophyta</taxon>
        <taxon>Magnoliopsida</taxon>
        <taxon>eudicotyledons</taxon>
        <taxon>Gunneridae</taxon>
        <taxon>Pentapetalae</taxon>
        <taxon>asterids</taxon>
        <taxon>lamiids</taxon>
        <taxon>Lamiales</taxon>
        <taxon>Orobanchaceae</taxon>
        <taxon>Buchnereae</taxon>
        <taxon>Striga</taxon>
    </lineage>
</organism>
<dbReference type="InterPro" id="IPR001005">
    <property type="entry name" value="SANT/Myb"/>
</dbReference>
<dbReference type="Gene3D" id="1.10.10.60">
    <property type="entry name" value="Homeodomain-like"/>
    <property type="match status" value="2"/>
</dbReference>
<feature type="domain" description="Myb-like" evidence="7">
    <location>
        <begin position="9"/>
        <end position="61"/>
    </location>
</feature>
<comment type="subcellular location">
    <subcellularLocation>
        <location evidence="1">Nucleus</location>
    </subcellularLocation>
</comment>
<dbReference type="Pfam" id="PF00249">
    <property type="entry name" value="Myb_DNA-binding"/>
    <property type="match status" value="2"/>
</dbReference>
<dbReference type="Proteomes" id="UP001153555">
    <property type="component" value="Unassembled WGS sequence"/>
</dbReference>
<dbReference type="InterPro" id="IPR017930">
    <property type="entry name" value="Myb_dom"/>
</dbReference>
<keyword evidence="4" id="KW-0238">DNA-binding</keyword>
<evidence type="ECO:0000256" key="1">
    <source>
        <dbReference type="ARBA" id="ARBA00004123"/>
    </source>
</evidence>
<evidence type="ECO:0000256" key="4">
    <source>
        <dbReference type="ARBA" id="ARBA00023125"/>
    </source>
</evidence>
<evidence type="ECO:0000256" key="5">
    <source>
        <dbReference type="ARBA" id="ARBA00023163"/>
    </source>
</evidence>
<gene>
    <name evidence="9" type="ORF">SHERM_19883</name>
</gene>
<feature type="domain" description="HTH myb-type" evidence="8">
    <location>
        <begin position="9"/>
        <end position="65"/>
    </location>
</feature>
<reference evidence="9" key="1">
    <citation type="submission" date="2019-12" db="EMBL/GenBank/DDBJ databases">
        <authorList>
            <person name="Scholes J."/>
        </authorList>
    </citation>
    <scope>NUCLEOTIDE SEQUENCE</scope>
</reference>
<dbReference type="EMBL" id="CACSLK010023397">
    <property type="protein sequence ID" value="CAA0822410.1"/>
    <property type="molecule type" value="Genomic_DNA"/>
</dbReference>
<keyword evidence="10" id="KW-1185">Reference proteome</keyword>
<dbReference type="PANTHER" id="PTHR47997:SF87">
    <property type="entry name" value="TRANSCRIPTION FACTOR MYB26"/>
    <property type="match status" value="1"/>
</dbReference>
<keyword evidence="5" id="KW-0804">Transcription</keyword>
<dbReference type="PANTHER" id="PTHR47997">
    <property type="entry name" value="MYB DOMAIN PROTEIN 55"/>
    <property type="match status" value="1"/>
</dbReference>
<dbReference type="FunFam" id="1.10.10.60:FF:000140">
    <property type="entry name" value="Myb transcription factor"/>
    <property type="match status" value="1"/>
</dbReference>
<feature type="domain" description="HTH myb-type" evidence="8">
    <location>
        <begin position="66"/>
        <end position="116"/>
    </location>
</feature>
<comment type="caution">
    <text evidence="9">The sequence shown here is derived from an EMBL/GenBank/DDBJ whole genome shotgun (WGS) entry which is preliminary data.</text>
</comment>
<evidence type="ECO:0000256" key="3">
    <source>
        <dbReference type="ARBA" id="ARBA00023015"/>
    </source>
</evidence>
<evidence type="ECO:0000259" key="8">
    <source>
        <dbReference type="PROSITE" id="PS51294"/>
    </source>
</evidence>
<dbReference type="PROSITE" id="PS51294">
    <property type="entry name" value="HTH_MYB"/>
    <property type="match status" value="2"/>
</dbReference>
<dbReference type="InterPro" id="IPR051953">
    <property type="entry name" value="Plant_SW-associated_TFs"/>
</dbReference>
<protein>
    <submittedName>
        <fullName evidence="9">Transcription factor MYB26</fullName>
    </submittedName>
</protein>
<dbReference type="GO" id="GO:0005634">
    <property type="term" value="C:nucleus"/>
    <property type="evidence" value="ECO:0007669"/>
    <property type="project" value="UniProtKB-SubCell"/>
</dbReference>
<dbReference type="SUPFAM" id="SSF46689">
    <property type="entry name" value="Homeodomain-like"/>
    <property type="match status" value="1"/>
</dbReference>
<dbReference type="FunFam" id="1.10.10.60:FF:000185">
    <property type="entry name" value="MYB transcription factor"/>
    <property type="match status" value="1"/>
</dbReference>
<keyword evidence="3" id="KW-0805">Transcription regulation</keyword>
<dbReference type="GO" id="GO:0003677">
    <property type="term" value="F:DNA binding"/>
    <property type="evidence" value="ECO:0007669"/>
    <property type="project" value="UniProtKB-KW"/>
</dbReference>
<dbReference type="PROSITE" id="PS50090">
    <property type="entry name" value="MYB_LIKE"/>
    <property type="match status" value="2"/>
</dbReference>
<feature type="domain" description="Myb-like" evidence="7">
    <location>
        <begin position="62"/>
        <end position="112"/>
    </location>
</feature>
<dbReference type="InterPro" id="IPR009057">
    <property type="entry name" value="Homeodomain-like_sf"/>
</dbReference>
<evidence type="ECO:0000313" key="9">
    <source>
        <dbReference type="EMBL" id="CAA0822410.1"/>
    </source>
</evidence>
<name>A0A9N7RBG8_STRHE</name>
<dbReference type="CDD" id="cd00167">
    <property type="entry name" value="SANT"/>
    <property type="match status" value="2"/>
</dbReference>
<dbReference type="SMART" id="SM00717">
    <property type="entry name" value="SANT"/>
    <property type="match status" value="2"/>
</dbReference>
<keyword evidence="6" id="KW-0539">Nucleus</keyword>
<sequence>MGHHTCCNKQKVKRGLWSPEEDEKLVNYVSTHGHGSWSAVPRLAGLQRCGKSCRLRWINYLRPDLKRGNFSPHEAAIIIELHKVLGNRWAQIAKHLPGRTDNEVKNFWNSSIKKKLINSANHTQRFSPHLPNFSGYSPTETLYIINNTNPRITNNSNNNNNNNDNNFIGLNPQINHIYTTTPNIISPLPLDNLGFNKLNPTVIDPLFLTNNDFHANLISTAAPSFPNSSGFNQTLNHQDDGFIRGPGSLLSTIDHNLPPAVPIEANVDEINVGFNFGAPSRSSYVGTNEALLEGVVGFSSAAASASDSNLTTHSHSGSGAHTRYS</sequence>
<evidence type="ECO:0000259" key="7">
    <source>
        <dbReference type="PROSITE" id="PS50090"/>
    </source>
</evidence>
<dbReference type="AlphaFoldDB" id="A0A9N7RBG8"/>
<keyword evidence="2" id="KW-0677">Repeat</keyword>
<evidence type="ECO:0000256" key="6">
    <source>
        <dbReference type="ARBA" id="ARBA00023242"/>
    </source>
</evidence>
<evidence type="ECO:0000256" key="2">
    <source>
        <dbReference type="ARBA" id="ARBA00022737"/>
    </source>
</evidence>
<dbReference type="OrthoDB" id="2143914at2759"/>
<evidence type="ECO:0000313" key="10">
    <source>
        <dbReference type="Proteomes" id="UP001153555"/>
    </source>
</evidence>
<accession>A0A9N7RBG8</accession>